<evidence type="ECO:0000313" key="1">
    <source>
        <dbReference type="EMBL" id="WFP93533.1"/>
    </source>
</evidence>
<name>A0ABY8HP28_ENSAD</name>
<protein>
    <submittedName>
        <fullName evidence="1">Uncharacterized protein</fullName>
    </submittedName>
</protein>
<gene>
    <name evidence="1" type="ORF">P4B07_20015</name>
</gene>
<organism evidence="1 2">
    <name type="scientific">Ensifer adhaerens</name>
    <name type="common">Sinorhizobium morelense</name>
    <dbReference type="NCBI Taxonomy" id="106592"/>
    <lineage>
        <taxon>Bacteria</taxon>
        <taxon>Pseudomonadati</taxon>
        <taxon>Pseudomonadota</taxon>
        <taxon>Alphaproteobacteria</taxon>
        <taxon>Hyphomicrobiales</taxon>
        <taxon>Rhizobiaceae</taxon>
        <taxon>Sinorhizobium/Ensifer group</taxon>
        <taxon>Ensifer</taxon>
    </lineage>
</organism>
<dbReference type="GeneID" id="42983347"/>
<geneLocation type="plasmid" evidence="1 2">
    <name>unnamedA</name>
</geneLocation>
<sequence>MRITSPTGRRRFLHRLKTSELRRLISQTTTANISIQTGLACVSAHANVLTAVNRVDVSSINAKPGQ</sequence>
<dbReference type="RefSeq" id="WP_156553041.1">
    <property type="nucleotide sequence ID" value="NZ_CP015881.1"/>
</dbReference>
<reference evidence="1 2" key="1">
    <citation type="submission" date="2023-03" db="EMBL/GenBank/DDBJ databases">
        <title>Comparative genome and transcriptome analysis combination mining strategies for increasing vitamin B12 production of Ensifer adhaerens strain.</title>
        <authorList>
            <person name="Yongheng L."/>
        </authorList>
    </citation>
    <scope>NUCLEOTIDE SEQUENCE [LARGE SCALE GENOMIC DNA]</scope>
    <source>
        <strain evidence="1 2">Casida A-T305</strain>
        <plasmid evidence="1 2">unnamedA</plasmid>
    </source>
</reference>
<proteinExistence type="predicted"/>
<keyword evidence="2" id="KW-1185">Reference proteome</keyword>
<accession>A0ABY8HP28</accession>
<evidence type="ECO:0000313" key="2">
    <source>
        <dbReference type="Proteomes" id="UP001214094"/>
    </source>
</evidence>
<dbReference type="EMBL" id="CP121309">
    <property type="protein sequence ID" value="WFP93533.1"/>
    <property type="molecule type" value="Genomic_DNA"/>
</dbReference>
<keyword evidence="1" id="KW-0614">Plasmid</keyword>
<dbReference type="Proteomes" id="UP001214094">
    <property type="component" value="Plasmid unnamedA"/>
</dbReference>